<sequence>MDNIEIIMVDDEEEEKETEEKKLSYMDSQLNYYIDKLNSKDKYNNVVKPNTIDGEKWKKYLKSVKLYSDEMKHTAEWIWVSALFDQTYFVFQQVKEDRKDLNEEAQKKLIKQILEKSFSTKSITQSNRKKSYELYEKFISLLISNCHESLKKRVE</sequence>
<dbReference type="EMBL" id="QKWP01001223">
    <property type="protein sequence ID" value="RIB10668.1"/>
    <property type="molecule type" value="Genomic_DNA"/>
</dbReference>
<dbReference type="Proteomes" id="UP000266673">
    <property type="component" value="Unassembled WGS sequence"/>
</dbReference>
<protein>
    <submittedName>
        <fullName evidence="1">Uncharacterized protein</fullName>
    </submittedName>
</protein>
<evidence type="ECO:0000313" key="2">
    <source>
        <dbReference type="Proteomes" id="UP000266673"/>
    </source>
</evidence>
<keyword evidence="2" id="KW-1185">Reference proteome</keyword>
<name>A0A397UN46_9GLOM</name>
<proteinExistence type="predicted"/>
<accession>A0A397UN46</accession>
<dbReference type="AlphaFoldDB" id="A0A397UN46"/>
<comment type="caution">
    <text evidence="1">The sequence shown here is derived from an EMBL/GenBank/DDBJ whole genome shotgun (WGS) entry which is preliminary data.</text>
</comment>
<organism evidence="1 2">
    <name type="scientific">Gigaspora rosea</name>
    <dbReference type="NCBI Taxonomy" id="44941"/>
    <lineage>
        <taxon>Eukaryota</taxon>
        <taxon>Fungi</taxon>
        <taxon>Fungi incertae sedis</taxon>
        <taxon>Mucoromycota</taxon>
        <taxon>Glomeromycotina</taxon>
        <taxon>Glomeromycetes</taxon>
        <taxon>Diversisporales</taxon>
        <taxon>Gigasporaceae</taxon>
        <taxon>Gigaspora</taxon>
    </lineage>
</organism>
<reference evidence="1 2" key="1">
    <citation type="submission" date="2018-06" db="EMBL/GenBank/DDBJ databases">
        <title>Comparative genomics reveals the genomic features of Rhizophagus irregularis, R. cerebriforme, R. diaphanum and Gigaspora rosea, and their symbiotic lifestyle signature.</title>
        <authorList>
            <person name="Morin E."/>
            <person name="San Clemente H."/>
            <person name="Chen E.C.H."/>
            <person name="De La Providencia I."/>
            <person name="Hainaut M."/>
            <person name="Kuo A."/>
            <person name="Kohler A."/>
            <person name="Murat C."/>
            <person name="Tang N."/>
            <person name="Roy S."/>
            <person name="Loubradou J."/>
            <person name="Henrissat B."/>
            <person name="Grigoriev I.V."/>
            <person name="Corradi N."/>
            <person name="Roux C."/>
            <person name="Martin F.M."/>
        </authorList>
    </citation>
    <scope>NUCLEOTIDE SEQUENCE [LARGE SCALE GENOMIC DNA]</scope>
    <source>
        <strain evidence="1 2">DAOM 194757</strain>
    </source>
</reference>
<evidence type="ECO:0000313" key="1">
    <source>
        <dbReference type="EMBL" id="RIB10668.1"/>
    </source>
</evidence>
<gene>
    <name evidence="1" type="ORF">C2G38_170836</name>
</gene>
<dbReference type="OrthoDB" id="2424649at2759"/>